<proteinExistence type="predicted"/>
<comment type="caution">
    <text evidence="1">The sequence shown here is derived from an EMBL/GenBank/DDBJ whole genome shotgun (WGS) entry which is preliminary data.</text>
</comment>
<reference evidence="1 2" key="1">
    <citation type="submission" date="2018-11" db="EMBL/GenBank/DDBJ databases">
        <authorList>
            <person name="Li F."/>
        </authorList>
    </citation>
    <scope>NUCLEOTIDE SEQUENCE [LARGE SCALE GENOMIC DNA]</scope>
    <source>
        <strain evidence="1 2">KIS18-7</strain>
    </source>
</reference>
<dbReference type="Pfam" id="PF05402">
    <property type="entry name" value="PqqD"/>
    <property type="match status" value="1"/>
</dbReference>
<gene>
    <name evidence="1" type="ORF">EFL95_13625</name>
</gene>
<dbReference type="OrthoDB" id="1495225at2"/>
<dbReference type="Proteomes" id="UP000277094">
    <property type="component" value="Unassembled WGS sequence"/>
</dbReference>
<accession>A0A3N0DWG8</accession>
<name>A0A3N0DWG8_9ACTN</name>
<dbReference type="InterPro" id="IPR041881">
    <property type="entry name" value="PqqD_sf"/>
</dbReference>
<keyword evidence="2" id="KW-1185">Reference proteome</keyword>
<organism evidence="1 2">
    <name type="scientific">Nocardioides marmorisolisilvae</name>
    <dbReference type="NCBI Taxonomy" id="1542737"/>
    <lineage>
        <taxon>Bacteria</taxon>
        <taxon>Bacillati</taxon>
        <taxon>Actinomycetota</taxon>
        <taxon>Actinomycetes</taxon>
        <taxon>Propionibacteriales</taxon>
        <taxon>Nocardioidaceae</taxon>
        <taxon>Nocardioides</taxon>
    </lineage>
</organism>
<protein>
    <submittedName>
        <fullName evidence="1">PqqD family protein</fullName>
    </submittedName>
</protein>
<dbReference type="AlphaFoldDB" id="A0A3N0DWG8"/>
<evidence type="ECO:0000313" key="1">
    <source>
        <dbReference type="EMBL" id="RNL79960.1"/>
    </source>
</evidence>
<dbReference type="EMBL" id="RJSG01000002">
    <property type="protein sequence ID" value="RNL79960.1"/>
    <property type="molecule type" value="Genomic_DNA"/>
</dbReference>
<dbReference type="InterPro" id="IPR008792">
    <property type="entry name" value="PQQD"/>
</dbReference>
<sequence length="114" mass="12902">MPSLPTSTPSRPREEARGVCMTSSRPDASYIRRPTLHAVEMDGELVMMGQEQGEYYGLRDVAASIWNHLAEPRTVEDLVVLVCEEWNVTPEVCRPDIVEFLDDLLLRKLAEEVS</sequence>
<evidence type="ECO:0000313" key="2">
    <source>
        <dbReference type="Proteomes" id="UP000277094"/>
    </source>
</evidence>
<dbReference type="Gene3D" id="1.10.10.1150">
    <property type="entry name" value="Coenzyme PQQ synthesis protein D (PqqD)"/>
    <property type="match status" value="1"/>
</dbReference>